<keyword evidence="1" id="KW-0472">Membrane</keyword>
<comment type="caution">
    <text evidence="2">The sequence shown here is derived from an EMBL/GenBank/DDBJ whole genome shotgun (WGS) entry which is preliminary data.</text>
</comment>
<evidence type="ECO:0008006" key="4">
    <source>
        <dbReference type="Google" id="ProtNLM"/>
    </source>
</evidence>
<feature type="transmembrane region" description="Helical" evidence="1">
    <location>
        <begin position="42"/>
        <end position="62"/>
    </location>
</feature>
<organism evidence="2 3">
    <name type="scientific">Paeniglutamicibacter kerguelensis</name>
    <dbReference type="NCBI Taxonomy" id="254788"/>
    <lineage>
        <taxon>Bacteria</taxon>
        <taxon>Bacillati</taxon>
        <taxon>Actinomycetota</taxon>
        <taxon>Actinomycetes</taxon>
        <taxon>Micrococcales</taxon>
        <taxon>Micrococcaceae</taxon>
        <taxon>Paeniglutamicibacter</taxon>
    </lineage>
</organism>
<evidence type="ECO:0000256" key="1">
    <source>
        <dbReference type="SAM" id="Phobius"/>
    </source>
</evidence>
<keyword evidence="1" id="KW-0812">Transmembrane</keyword>
<keyword evidence="1" id="KW-1133">Transmembrane helix</keyword>
<dbReference type="EMBL" id="JAGIOF010000001">
    <property type="protein sequence ID" value="MBP2385850.1"/>
    <property type="molecule type" value="Genomic_DNA"/>
</dbReference>
<protein>
    <recommendedName>
        <fullName evidence="4">DUF2975 domain-containing protein</fullName>
    </recommendedName>
</protein>
<name>A0ABS4XBK7_9MICC</name>
<proteinExistence type="predicted"/>
<feature type="transmembrane region" description="Helical" evidence="1">
    <location>
        <begin position="99"/>
        <end position="118"/>
    </location>
</feature>
<accession>A0ABS4XBK7</accession>
<sequence>MIAFMEASRKRGTIRLAHDSPLPADSNSRILPLGAGAGAARTIGIVLLLFTVAAGALLIVSISRDFAPYARLTARCFSHNPVVTQWVDALARTHDRGRIVALQIAVSLWNLSPAPLILMAALTQHSPDRALWIAVGIAIILLVVAASLLVLLPTTWAHTVAETLNRAGKRSAAKDDVNDS</sequence>
<evidence type="ECO:0000313" key="2">
    <source>
        <dbReference type="EMBL" id="MBP2385850.1"/>
    </source>
</evidence>
<feature type="transmembrane region" description="Helical" evidence="1">
    <location>
        <begin position="130"/>
        <end position="152"/>
    </location>
</feature>
<dbReference type="Proteomes" id="UP001296993">
    <property type="component" value="Unassembled WGS sequence"/>
</dbReference>
<reference evidence="2 3" key="1">
    <citation type="submission" date="2021-03" db="EMBL/GenBank/DDBJ databases">
        <title>Sequencing the genomes of 1000 actinobacteria strains.</title>
        <authorList>
            <person name="Klenk H.-P."/>
        </authorList>
    </citation>
    <scope>NUCLEOTIDE SEQUENCE [LARGE SCALE GENOMIC DNA]</scope>
    <source>
        <strain evidence="2 3">DSM 15797</strain>
    </source>
</reference>
<dbReference type="RefSeq" id="WP_209996807.1">
    <property type="nucleotide sequence ID" value="NZ_BAAAJY010000003.1"/>
</dbReference>
<gene>
    <name evidence="2" type="ORF">JOF47_001361</name>
</gene>
<keyword evidence="3" id="KW-1185">Reference proteome</keyword>
<evidence type="ECO:0000313" key="3">
    <source>
        <dbReference type="Proteomes" id="UP001296993"/>
    </source>
</evidence>